<dbReference type="OrthoDB" id="9800613at2"/>
<evidence type="ECO:0000256" key="3">
    <source>
        <dbReference type="SAM" id="SignalP"/>
    </source>
</evidence>
<proteinExistence type="inferred from homology"/>
<feature type="domain" description="Multidrug resistance protein MdtA-like alpha-helical hairpin" evidence="4">
    <location>
        <begin position="109"/>
        <end position="177"/>
    </location>
</feature>
<dbReference type="InterPro" id="IPR006143">
    <property type="entry name" value="RND_pump_MFP"/>
</dbReference>
<dbReference type="PANTHER" id="PTHR30158:SF3">
    <property type="entry name" value="MULTIDRUG EFFLUX PUMP SUBUNIT ACRA-RELATED"/>
    <property type="match status" value="1"/>
</dbReference>
<feature type="signal peptide" evidence="3">
    <location>
        <begin position="1"/>
        <end position="19"/>
    </location>
</feature>
<dbReference type="NCBIfam" id="TIGR01730">
    <property type="entry name" value="RND_mfp"/>
    <property type="match status" value="1"/>
</dbReference>
<dbReference type="PROSITE" id="PS51257">
    <property type="entry name" value="PROKAR_LIPOPROTEIN"/>
    <property type="match status" value="1"/>
</dbReference>
<dbReference type="InterPro" id="IPR058627">
    <property type="entry name" value="MdtA-like_C"/>
</dbReference>
<dbReference type="PANTHER" id="PTHR30158">
    <property type="entry name" value="ACRA/E-RELATED COMPONENT OF DRUG EFFLUX TRANSPORTER"/>
    <property type="match status" value="1"/>
</dbReference>
<evidence type="ECO:0000313" key="9">
    <source>
        <dbReference type="Proteomes" id="UP000245252"/>
    </source>
</evidence>
<dbReference type="InterPro" id="IPR058624">
    <property type="entry name" value="MdtA-like_HH"/>
</dbReference>
<sequence>MIRRLALIVTALSMAGFLAACSEQQGGKDAGAAAGAAQVPDVPVSVVIMKKQPLPFTSMLPGRAVALQTAEIRPQVSGLITSVAFKEGSTVKKGDLLYQIEDRTYAAALAQAQASVAKAEASVPTAEINVARYERLVNSGATQIEFENAKLTLLQAKADVASAQAALRAAEINLDYTKVRAPFDGITSATQINVGNVVTANQANAMMTLRQIDPIYIQLTESSTNLLRLQKMLASGVLQGVEQDAVIRLLLEDGSEYDKPGTLDMSEMAVSETTGTYTIRALFPNPDQRILPGMYVRATVEIGREDGYLIPQRAATRDARGKLSALFVSAENVVESRTFEDARSSNNAWLVTDGIKDGDKLVVDGFQSIGPGRKVIPTEVTIDKNGLVVEPEPAAATQ</sequence>
<dbReference type="GO" id="GO:0022857">
    <property type="term" value="F:transmembrane transporter activity"/>
    <property type="evidence" value="ECO:0007669"/>
    <property type="project" value="InterPro"/>
</dbReference>
<dbReference type="RefSeq" id="WP_109461074.1">
    <property type="nucleotide sequence ID" value="NZ_QFBC01000015.1"/>
</dbReference>
<comment type="caution">
    <text evidence="8">The sequence shown here is derived from an EMBL/GenBank/DDBJ whole genome shotgun (WGS) entry which is preliminary data.</text>
</comment>
<dbReference type="Pfam" id="PF25917">
    <property type="entry name" value="BSH_RND"/>
    <property type="match status" value="1"/>
</dbReference>
<evidence type="ECO:0000259" key="6">
    <source>
        <dbReference type="Pfam" id="PF25944"/>
    </source>
</evidence>
<feature type="chain" id="PRO_5015744238" evidence="3">
    <location>
        <begin position="20"/>
        <end position="398"/>
    </location>
</feature>
<evidence type="ECO:0000256" key="2">
    <source>
        <dbReference type="ARBA" id="ARBA00009477"/>
    </source>
</evidence>
<evidence type="ECO:0000259" key="4">
    <source>
        <dbReference type="Pfam" id="PF25876"/>
    </source>
</evidence>
<organism evidence="8 9">
    <name type="scientific">Metarhizobium album</name>
    <dbReference type="NCBI Taxonomy" id="2182425"/>
    <lineage>
        <taxon>Bacteria</taxon>
        <taxon>Pseudomonadati</taxon>
        <taxon>Pseudomonadota</taxon>
        <taxon>Alphaproteobacteria</taxon>
        <taxon>Hyphomicrobiales</taxon>
        <taxon>Rhizobiaceae</taxon>
        <taxon>Metarhizobium</taxon>
    </lineage>
</organism>
<keyword evidence="3" id="KW-0732">Signal</keyword>
<evidence type="ECO:0000256" key="1">
    <source>
        <dbReference type="ARBA" id="ARBA00004196"/>
    </source>
</evidence>
<dbReference type="Gene3D" id="1.10.287.470">
    <property type="entry name" value="Helix hairpin bin"/>
    <property type="match status" value="1"/>
</dbReference>
<dbReference type="GO" id="GO:0005886">
    <property type="term" value="C:plasma membrane"/>
    <property type="evidence" value="ECO:0007669"/>
    <property type="project" value="TreeGrafter"/>
</dbReference>
<dbReference type="InterPro" id="IPR058626">
    <property type="entry name" value="MdtA-like_b-barrel"/>
</dbReference>
<dbReference type="SUPFAM" id="SSF111369">
    <property type="entry name" value="HlyD-like secretion proteins"/>
    <property type="match status" value="1"/>
</dbReference>
<name>A0A2U2DJY0_9HYPH</name>
<dbReference type="Gene3D" id="2.40.30.170">
    <property type="match status" value="1"/>
</dbReference>
<gene>
    <name evidence="8" type="ORF">DEM27_24965</name>
</gene>
<dbReference type="Pfam" id="PF25944">
    <property type="entry name" value="Beta-barrel_RND"/>
    <property type="match status" value="1"/>
</dbReference>
<dbReference type="InterPro" id="IPR058625">
    <property type="entry name" value="MdtA-like_BSH"/>
</dbReference>
<feature type="domain" description="Multidrug resistance protein MdtA-like barrel-sandwich hybrid" evidence="5">
    <location>
        <begin position="69"/>
        <end position="208"/>
    </location>
</feature>
<feature type="domain" description="Multidrug resistance protein MdtA-like beta-barrel" evidence="6">
    <location>
        <begin position="214"/>
        <end position="303"/>
    </location>
</feature>
<accession>A0A2U2DJY0</accession>
<dbReference type="GO" id="GO:0030313">
    <property type="term" value="C:cell envelope"/>
    <property type="evidence" value="ECO:0007669"/>
    <property type="project" value="UniProtKB-SubCell"/>
</dbReference>
<dbReference type="GO" id="GO:0046677">
    <property type="term" value="P:response to antibiotic"/>
    <property type="evidence" value="ECO:0007669"/>
    <property type="project" value="TreeGrafter"/>
</dbReference>
<evidence type="ECO:0000259" key="7">
    <source>
        <dbReference type="Pfam" id="PF25967"/>
    </source>
</evidence>
<dbReference type="Proteomes" id="UP000245252">
    <property type="component" value="Unassembled WGS sequence"/>
</dbReference>
<comment type="subcellular location">
    <subcellularLocation>
        <location evidence="1">Cell envelope</location>
    </subcellularLocation>
</comment>
<dbReference type="Gene3D" id="2.40.50.100">
    <property type="match status" value="1"/>
</dbReference>
<dbReference type="AlphaFoldDB" id="A0A2U2DJY0"/>
<evidence type="ECO:0000313" key="8">
    <source>
        <dbReference type="EMBL" id="PWE53603.1"/>
    </source>
</evidence>
<protein>
    <submittedName>
        <fullName evidence="8">Efflux RND transporter periplasmic adaptor subunit</fullName>
    </submittedName>
</protein>
<evidence type="ECO:0000259" key="5">
    <source>
        <dbReference type="Pfam" id="PF25917"/>
    </source>
</evidence>
<keyword evidence="9" id="KW-1185">Reference proteome</keyword>
<dbReference type="Gene3D" id="2.40.420.20">
    <property type="match status" value="1"/>
</dbReference>
<dbReference type="Pfam" id="PF25967">
    <property type="entry name" value="RND-MFP_C"/>
    <property type="match status" value="1"/>
</dbReference>
<dbReference type="Pfam" id="PF25876">
    <property type="entry name" value="HH_MFP_RND"/>
    <property type="match status" value="1"/>
</dbReference>
<feature type="domain" description="Multidrug resistance protein MdtA-like C-terminal permuted SH3" evidence="7">
    <location>
        <begin position="309"/>
        <end position="367"/>
    </location>
</feature>
<dbReference type="EMBL" id="QFBC01000015">
    <property type="protein sequence ID" value="PWE53603.1"/>
    <property type="molecule type" value="Genomic_DNA"/>
</dbReference>
<comment type="similarity">
    <text evidence="2">Belongs to the membrane fusion protein (MFP) (TC 8.A.1) family.</text>
</comment>
<reference evidence="8 9" key="1">
    <citation type="submission" date="2018-05" db="EMBL/GenBank/DDBJ databases">
        <title>The draft genome of strain NS-104.</title>
        <authorList>
            <person name="Hang P."/>
            <person name="Jiang J."/>
        </authorList>
    </citation>
    <scope>NUCLEOTIDE SEQUENCE [LARGE SCALE GENOMIC DNA]</scope>
    <source>
        <strain evidence="8 9">NS-104</strain>
    </source>
</reference>